<accession>A0A5P9JS07</accession>
<feature type="transmembrane region" description="Helical" evidence="8">
    <location>
        <begin position="308"/>
        <end position="326"/>
    </location>
</feature>
<keyword evidence="7 8" id="KW-0472">Membrane</keyword>
<evidence type="ECO:0000256" key="6">
    <source>
        <dbReference type="ARBA" id="ARBA00022989"/>
    </source>
</evidence>
<dbReference type="PANTHER" id="PTHR30294">
    <property type="entry name" value="MEMBRANE COMPONENT OF ABC TRANSPORTER YHHJ-RELATED"/>
    <property type="match status" value="1"/>
</dbReference>
<dbReference type="InterPro" id="IPR013525">
    <property type="entry name" value="ABC2_TM"/>
</dbReference>
<evidence type="ECO:0000256" key="4">
    <source>
        <dbReference type="ARBA" id="ARBA00022475"/>
    </source>
</evidence>
<dbReference type="InterPro" id="IPR047817">
    <property type="entry name" value="ABC2_TM_bact-type"/>
</dbReference>
<feature type="domain" description="ABC transmembrane type-2" evidence="9">
    <location>
        <begin position="158"/>
        <end position="387"/>
    </location>
</feature>
<dbReference type="Pfam" id="PF12698">
    <property type="entry name" value="ABC2_membrane_3"/>
    <property type="match status" value="1"/>
</dbReference>
<evidence type="ECO:0000259" key="9">
    <source>
        <dbReference type="PROSITE" id="PS51012"/>
    </source>
</evidence>
<comment type="subcellular location">
    <subcellularLocation>
        <location evidence="1">Cell membrane</location>
        <topology evidence="1">Multi-pass membrane protein</topology>
    </subcellularLocation>
</comment>
<evidence type="ECO:0000256" key="3">
    <source>
        <dbReference type="ARBA" id="ARBA00022448"/>
    </source>
</evidence>
<evidence type="ECO:0000256" key="1">
    <source>
        <dbReference type="ARBA" id="ARBA00004651"/>
    </source>
</evidence>
<dbReference type="Proteomes" id="UP000325614">
    <property type="component" value="Chromosome"/>
</dbReference>
<dbReference type="EMBL" id="CP045423">
    <property type="protein sequence ID" value="QFU14859.1"/>
    <property type="molecule type" value="Genomic_DNA"/>
</dbReference>
<feature type="transmembrane region" description="Helical" evidence="8">
    <location>
        <begin position="366"/>
        <end position="384"/>
    </location>
</feature>
<dbReference type="PANTHER" id="PTHR30294:SF29">
    <property type="entry name" value="MULTIDRUG ABC TRANSPORTER PERMEASE YBHS-RELATED"/>
    <property type="match status" value="1"/>
</dbReference>
<feature type="transmembrane region" description="Helical" evidence="8">
    <location>
        <begin position="239"/>
        <end position="262"/>
    </location>
</feature>
<proteinExistence type="inferred from homology"/>
<dbReference type="KEGG" id="mico:GDR74_00755"/>
<dbReference type="GO" id="GO:0005886">
    <property type="term" value="C:plasma membrane"/>
    <property type="evidence" value="ECO:0007669"/>
    <property type="project" value="UniProtKB-SubCell"/>
</dbReference>
<dbReference type="GO" id="GO:0140359">
    <property type="term" value="F:ABC-type transporter activity"/>
    <property type="evidence" value="ECO:0007669"/>
    <property type="project" value="InterPro"/>
</dbReference>
<evidence type="ECO:0000313" key="11">
    <source>
        <dbReference type="Proteomes" id="UP000325614"/>
    </source>
</evidence>
<reference evidence="10 11" key="1">
    <citation type="submission" date="2019-10" db="EMBL/GenBank/DDBJ databases">
        <title>Isolation, Identification of Microvirga thermotolerans HR1, a novel thermophilic bacterium and Comparative Genomics of the genus Microvirga.</title>
        <authorList>
            <person name="Li J."/>
            <person name="Zhang W."/>
            <person name="Lin M."/>
            <person name="Wang J."/>
        </authorList>
    </citation>
    <scope>NUCLEOTIDE SEQUENCE [LARGE SCALE GENOMIC DNA]</scope>
    <source>
        <strain evidence="10 11">HR1</strain>
    </source>
</reference>
<comment type="similarity">
    <text evidence="2">Belongs to the ABC-2 integral membrane protein family.</text>
</comment>
<protein>
    <submittedName>
        <fullName evidence="10">ABC transporter permease subunit</fullName>
    </submittedName>
</protein>
<evidence type="ECO:0000256" key="7">
    <source>
        <dbReference type="ARBA" id="ARBA00023136"/>
    </source>
</evidence>
<keyword evidence="6 8" id="KW-1133">Transmembrane helix</keyword>
<dbReference type="Gene3D" id="3.40.1710.10">
    <property type="entry name" value="abc type-2 transporter like domain"/>
    <property type="match status" value="1"/>
</dbReference>
<feature type="transmembrane region" description="Helical" evidence="8">
    <location>
        <begin position="274"/>
        <end position="296"/>
    </location>
</feature>
<name>A0A5P9JS07_9HYPH</name>
<dbReference type="RefSeq" id="WP_152584509.1">
    <property type="nucleotide sequence ID" value="NZ_CP045423.1"/>
</dbReference>
<keyword evidence="5 8" id="KW-0812">Transmembrane</keyword>
<dbReference type="PROSITE" id="PS51012">
    <property type="entry name" value="ABC_TM2"/>
    <property type="match status" value="1"/>
</dbReference>
<keyword evidence="4" id="KW-1003">Cell membrane</keyword>
<feature type="transmembrane region" description="Helical" evidence="8">
    <location>
        <begin position="37"/>
        <end position="57"/>
    </location>
</feature>
<organism evidence="10 11">
    <name type="scientific">Microvirga thermotolerans</name>
    <dbReference type="NCBI Taxonomy" id="2651334"/>
    <lineage>
        <taxon>Bacteria</taxon>
        <taxon>Pseudomonadati</taxon>
        <taxon>Pseudomonadota</taxon>
        <taxon>Alphaproteobacteria</taxon>
        <taxon>Hyphomicrobiales</taxon>
        <taxon>Methylobacteriaceae</taxon>
        <taxon>Microvirga</taxon>
    </lineage>
</organism>
<evidence type="ECO:0000256" key="2">
    <source>
        <dbReference type="ARBA" id="ARBA00007783"/>
    </source>
</evidence>
<evidence type="ECO:0000256" key="5">
    <source>
        <dbReference type="ARBA" id="ARBA00022692"/>
    </source>
</evidence>
<dbReference type="InterPro" id="IPR051449">
    <property type="entry name" value="ABC-2_transporter_component"/>
</dbReference>
<evidence type="ECO:0000256" key="8">
    <source>
        <dbReference type="SAM" id="Phobius"/>
    </source>
</evidence>
<gene>
    <name evidence="10" type="ORF">GDR74_00755</name>
</gene>
<sequence length="389" mass="41942">MSAGAAPDRRTRGLRASLGRVFAAFLKELLQLRRDRITFATMIFIPLMQLLLFGYAINTDPKNLPTAVLIQDESAFARSFVAALRVSGYFDIRVAAESEAELDHLILSGRVQFGVQIPAHFGRDVIRGERPALLVVADASDPVASGSAVTALQGLSATVFSRDLAGPVAARAAQAPPFELRIHRRYNPAGETRLNIVPGLMGTILTLTMLIFTALSVTREVERGTMESLLAMPIRPVEIMLGKIAPYLAIGGLQAGLILGAAKLLFGVPVVGSLGLLVALTLLFILANLSVGYTFSTVARSQLQAMQMSFFFFLPSILLSGFMFPFRGMPGWAQVVGEILPLTHYLRIVRGIMLKGAAFVDLQTDVLALGLFALVAMGVAVARFRQTLD</sequence>
<keyword evidence="3" id="KW-0813">Transport</keyword>
<keyword evidence="11" id="KW-1185">Reference proteome</keyword>
<feature type="transmembrane region" description="Helical" evidence="8">
    <location>
        <begin position="196"/>
        <end position="218"/>
    </location>
</feature>
<evidence type="ECO:0000313" key="10">
    <source>
        <dbReference type="EMBL" id="QFU14859.1"/>
    </source>
</evidence>
<dbReference type="AlphaFoldDB" id="A0A5P9JS07"/>